<accession>A0ACB7Y391</accession>
<evidence type="ECO:0000313" key="1">
    <source>
        <dbReference type="EMBL" id="KAH7847390.1"/>
    </source>
</evidence>
<dbReference type="Proteomes" id="UP000828048">
    <property type="component" value="Chromosome 5"/>
</dbReference>
<protein>
    <submittedName>
        <fullName evidence="1">Uncharacterized protein</fullName>
    </submittedName>
</protein>
<gene>
    <name evidence="1" type="ORF">Vadar_025544</name>
</gene>
<sequence>MDQEKTQLGNPVAGGLTKTRRNLNSGFRSSVSPPTKFPPFSKQLVDVVPDSSELNDGVPSRRFSLELSKSTQEDNSLCPPPSGAGKNTSKYSIKIFDPTPYRFRRLLRRLPRPPPLRLPPLRPKRDPRPTVRLPRNRGPTSPPRRAQRRRLARVFLERGRRRRSSGYHHLRSPPPLHRQSKPTPIHDLSILPPLRPRSREVDLTRQALVG</sequence>
<dbReference type="EMBL" id="CM037155">
    <property type="protein sequence ID" value="KAH7847390.1"/>
    <property type="molecule type" value="Genomic_DNA"/>
</dbReference>
<comment type="caution">
    <text evidence="1">The sequence shown here is derived from an EMBL/GenBank/DDBJ whole genome shotgun (WGS) entry which is preliminary data.</text>
</comment>
<keyword evidence="2" id="KW-1185">Reference proteome</keyword>
<name>A0ACB7Y391_9ERIC</name>
<evidence type="ECO:0000313" key="2">
    <source>
        <dbReference type="Proteomes" id="UP000828048"/>
    </source>
</evidence>
<organism evidence="1 2">
    <name type="scientific">Vaccinium darrowii</name>
    <dbReference type="NCBI Taxonomy" id="229202"/>
    <lineage>
        <taxon>Eukaryota</taxon>
        <taxon>Viridiplantae</taxon>
        <taxon>Streptophyta</taxon>
        <taxon>Embryophyta</taxon>
        <taxon>Tracheophyta</taxon>
        <taxon>Spermatophyta</taxon>
        <taxon>Magnoliopsida</taxon>
        <taxon>eudicotyledons</taxon>
        <taxon>Gunneridae</taxon>
        <taxon>Pentapetalae</taxon>
        <taxon>asterids</taxon>
        <taxon>Ericales</taxon>
        <taxon>Ericaceae</taxon>
        <taxon>Vaccinioideae</taxon>
        <taxon>Vaccinieae</taxon>
        <taxon>Vaccinium</taxon>
    </lineage>
</organism>
<proteinExistence type="predicted"/>
<reference evidence="1 2" key="1">
    <citation type="journal article" date="2021" name="Hortic Res">
        <title>High-quality reference genome and annotation aids understanding of berry development for evergreen blueberry (Vaccinium darrowii).</title>
        <authorList>
            <person name="Yu J."/>
            <person name="Hulse-Kemp A.M."/>
            <person name="Babiker E."/>
            <person name="Staton M."/>
        </authorList>
    </citation>
    <scope>NUCLEOTIDE SEQUENCE [LARGE SCALE GENOMIC DNA]</scope>
    <source>
        <strain evidence="2">cv. NJ 8807/NJ 8810</strain>
        <tissue evidence="1">Young leaf</tissue>
    </source>
</reference>